<accession>A3VHC4</accession>
<keyword evidence="3" id="KW-1185">Reference proteome</keyword>
<dbReference type="Proteomes" id="UP000002931">
    <property type="component" value="Unassembled WGS sequence"/>
</dbReference>
<comment type="caution">
    <text evidence="2">The sequence shown here is derived from an EMBL/GenBank/DDBJ whole genome shotgun (WGS) entry which is preliminary data.</text>
</comment>
<evidence type="ECO:0000313" key="2">
    <source>
        <dbReference type="EMBL" id="EAQ12679.1"/>
    </source>
</evidence>
<dbReference type="EMBL" id="AAMT01000008">
    <property type="protein sequence ID" value="EAQ12679.1"/>
    <property type="molecule type" value="Genomic_DNA"/>
</dbReference>
<evidence type="ECO:0000256" key="1">
    <source>
        <dbReference type="SAM" id="MobiDB-lite"/>
    </source>
</evidence>
<gene>
    <name evidence="2" type="ORF">RB2654_15375</name>
</gene>
<reference evidence="2 3" key="1">
    <citation type="journal article" date="2010" name="J. Bacteriol.">
        <title>Genome sequences of Pelagibaca bermudensis HTCC2601T and Maritimibacter alkaliphilus HTCC2654T, the type strains of two marine Roseobacter genera.</title>
        <authorList>
            <person name="Thrash J.C."/>
            <person name="Cho J.C."/>
            <person name="Ferriera S."/>
            <person name="Johnson J."/>
            <person name="Vergin K.L."/>
            <person name="Giovannoni S.J."/>
        </authorList>
    </citation>
    <scope>NUCLEOTIDE SEQUENCE [LARGE SCALE GENOMIC DNA]</scope>
    <source>
        <strain evidence="2 3">HTCC2654</strain>
    </source>
</reference>
<evidence type="ECO:0000313" key="3">
    <source>
        <dbReference type="Proteomes" id="UP000002931"/>
    </source>
</evidence>
<protein>
    <submittedName>
        <fullName evidence="2">Uncharacterized protein</fullName>
    </submittedName>
</protein>
<name>A3VHC4_9RHOB</name>
<dbReference type="HOGENOM" id="CLU_3382616_0_0_5"/>
<dbReference type="AlphaFoldDB" id="A3VHC4"/>
<organism evidence="2 3">
    <name type="scientific">Maritimibacter alkaliphilus HTCC2654</name>
    <dbReference type="NCBI Taxonomy" id="314271"/>
    <lineage>
        <taxon>Bacteria</taxon>
        <taxon>Pseudomonadati</taxon>
        <taxon>Pseudomonadota</taxon>
        <taxon>Alphaproteobacteria</taxon>
        <taxon>Rhodobacterales</taxon>
        <taxon>Roseobacteraceae</taxon>
        <taxon>Maritimibacter</taxon>
    </lineage>
</organism>
<proteinExistence type="predicted"/>
<sequence>MRTADVAPPVWTSARQKHSRRHSNWMQGAAFPT</sequence>
<feature type="region of interest" description="Disordered" evidence="1">
    <location>
        <begin position="1"/>
        <end position="33"/>
    </location>
</feature>